<protein>
    <submittedName>
        <fullName evidence="1">Uncharacterized protein</fullName>
    </submittedName>
</protein>
<proteinExistence type="predicted"/>
<gene>
    <name evidence="1" type="ORF">AVEN_269696_1</name>
</gene>
<name>A0A4Y2CIK9_ARAVE</name>
<sequence length="118" mass="13548">MKSQEMHLKYHHKAGHSRLLHYMHLAWSRAFHLLIYPFIQAIYDCSTPRKSLTLPVNPISCLIQFLVGPHAIATGYAKEELFRIEGIQPEVGVFLFFAPVCGDTHLNELLPTRNGFFL</sequence>
<keyword evidence="2" id="KW-1185">Reference proteome</keyword>
<evidence type="ECO:0000313" key="1">
    <source>
        <dbReference type="EMBL" id="GBM04281.1"/>
    </source>
</evidence>
<dbReference type="Proteomes" id="UP000499080">
    <property type="component" value="Unassembled WGS sequence"/>
</dbReference>
<accession>A0A4Y2CIK9</accession>
<evidence type="ECO:0000313" key="2">
    <source>
        <dbReference type="Proteomes" id="UP000499080"/>
    </source>
</evidence>
<dbReference type="EMBL" id="BGPR01086668">
    <property type="protein sequence ID" value="GBM04281.1"/>
    <property type="molecule type" value="Genomic_DNA"/>
</dbReference>
<reference evidence="1 2" key="1">
    <citation type="journal article" date="2019" name="Sci. Rep.">
        <title>Orb-weaving spider Araneus ventricosus genome elucidates the spidroin gene catalogue.</title>
        <authorList>
            <person name="Kono N."/>
            <person name="Nakamura H."/>
            <person name="Ohtoshi R."/>
            <person name="Moran D.A.P."/>
            <person name="Shinohara A."/>
            <person name="Yoshida Y."/>
            <person name="Fujiwara M."/>
            <person name="Mori M."/>
            <person name="Tomita M."/>
            <person name="Arakawa K."/>
        </authorList>
    </citation>
    <scope>NUCLEOTIDE SEQUENCE [LARGE SCALE GENOMIC DNA]</scope>
</reference>
<comment type="caution">
    <text evidence="1">The sequence shown here is derived from an EMBL/GenBank/DDBJ whole genome shotgun (WGS) entry which is preliminary data.</text>
</comment>
<organism evidence="1 2">
    <name type="scientific">Araneus ventricosus</name>
    <name type="common">Orbweaver spider</name>
    <name type="synonym">Epeira ventricosa</name>
    <dbReference type="NCBI Taxonomy" id="182803"/>
    <lineage>
        <taxon>Eukaryota</taxon>
        <taxon>Metazoa</taxon>
        <taxon>Ecdysozoa</taxon>
        <taxon>Arthropoda</taxon>
        <taxon>Chelicerata</taxon>
        <taxon>Arachnida</taxon>
        <taxon>Araneae</taxon>
        <taxon>Araneomorphae</taxon>
        <taxon>Entelegynae</taxon>
        <taxon>Araneoidea</taxon>
        <taxon>Araneidae</taxon>
        <taxon>Araneus</taxon>
    </lineage>
</organism>
<dbReference type="AlphaFoldDB" id="A0A4Y2CIK9"/>